<feature type="coiled-coil region" evidence="1">
    <location>
        <begin position="8"/>
        <end position="35"/>
    </location>
</feature>
<keyword evidence="1" id="KW-0175">Coiled coil</keyword>
<dbReference type="EMBL" id="CP041165">
    <property type="protein sequence ID" value="QOP40620.1"/>
    <property type="molecule type" value="Genomic_DNA"/>
</dbReference>
<protein>
    <submittedName>
        <fullName evidence="2">DNA polymerase III subunit delta</fullName>
    </submittedName>
</protein>
<reference evidence="2 3" key="1">
    <citation type="submission" date="2019-06" db="EMBL/GenBank/DDBJ databases">
        <title>Sulfurimonas gotlandica sp. nov., a chemoautotrophic and psychrotolerant epsilonproteobacterium isolated from a pelagic redoxcline, and an emended description of the genus Sulfurimonas.</title>
        <authorList>
            <person name="Wang S."/>
            <person name="Jiang L."/>
            <person name="Shao Z."/>
        </authorList>
    </citation>
    <scope>NUCLEOTIDE SEQUENCE [LARGE SCALE GENOMIC DNA]</scope>
    <source>
        <strain evidence="2 3">B2</strain>
    </source>
</reference>
<dbReference type="SUPFAM" id="SSF52540">
    <property type="entry name" value="P-loop containing nucleoside triphosphate hydrolases"/>
    <property type="match status" value="1"/>
</dbReference>
<dbReference type="Proteomes" id="UP000593910">
    <property type="component" value="Chromosome"/>
</dbReference>
<dbReference type="AlphaFoldDB" id="A0A7M1ATA0"/>
<dbReference type="Gene3D" id="3.40.50.300">
    <property type="entry name" value="P-loop containing nucleotide triphosphate hydrolases"/>
    <property type="match status" value="1"/>
</dbReference>
<dbReference type="KEGG" id="smax:FJR03_02225"/>
<evidence type="ECO:0000256" key="1">
    <source>
        <dbReference type="SAM" id="Coils"/>
    </source>
</evidence>
<organism evidence="2 3">
    <name type="scientific">Sulfurimonas marina</name>
    <dbReference type="NCBI Taxonomy" id="2590551"/>
    <lineage>
        <taxon>Bacteria</taxon>
        <taxon>Pseudomonadati</taxon>
        <taxon>Campylobacterota</taxon>
        <taxon>Epsilonproteobacteria</taxon>
        <taxon>Campylobacterales</taxon>
        <taxon>Sulfurimonadaceae</taxon>
        <taxon>Sulfurimonas</taxon>
    </lineage>
</organism>
<dbReference type="InterPro" id="IPR027417">
    <property type="entry name" value="P-loop_NTPase"/>
</dbReference>
<sequence>MQQVNESLKGHIIISKELENEIEQLEKRLSGHRVVKFIEETFKIEHAKEVMAAAYVSESSTKYIILAAIDFTDVAQNSLLKLLEEPPTNIEFVIITTTKSTLLPTIRSRLPILKVDTTHDIKDLEISLARLDYEQIFSFLKANSRISKNEAKELIESLFYKAVVVEKLILSQKQLETFDKAYRLVELNSRPQSVFAMLLMGFTQER</sequence>
<dbReference type="Pfam" id="PF13177">
    <property type="entry name" value="DNA_pol3_delta2"/>
    <property type="match status" value="1"/>
</dbReference>
<accession>A0A7M1ATA0</accession>
<gene>
    <name evidence="2" type="ORF">FJR03_02225</name>
</gene>
<name>A0A7M1ATA0_9BACT</name>
<keyword evidence="3" id="KW-1185">Reference proteome</keyword>
<dbReference type="RefSeq" id="WP_193114041.1">
    <property type="nucleotide sequence ID" value="NZ_CP041165.1"/>
</dbReference>
<evidence type="ECO:0000313" key="3">
    <source>
        <dbReference type="Proteomes" id="UP000593910"/>
    </source>
</evidence>
<evidence type="ECO:0000313" key="2">
    <source>
        <dbReference type="EMBL" id="QOP40620.1"/>
    </source>
</evidence>
<dbReference type="NCBIfam" id="NF006296">
    <property type="entry name" value="PRK08485.1"/>
    <property type="match status" value="1"/>
</dbReference>
<proteinExistence type="predicted"/>